<dbReference type="EMBL" id="KV745032">
    <property type="protein sequence ID" value="OCK78920.1"/>
    <property type="molecule type" value="Genomic_DNA"/>
</dbReference>
<sequence>MITIPQILWSLQLTPSIQTSRGAVGDTTVQGQILVRASNAAQTKYLSPPPPEETSSIIMRPCHFAYAFKTNLDAFDELAQNLLSGACRTRFERSSRGLRQARPVGFCFGNGAVMAGKVGKDLQYLRNNNRNAGSGDIGQELS</sequence>
<accession>A0A8E2JDS7</accession>
<protein>
    <submittedName>
        <fullName evidence="1">Uncharacterized protein</fullName>
    </submittedName>
</protein>
<proteinExistence type="predicted"/>
<dbReference type="AlphaFoldDB" id="A0A8E2JDS7"/>
<dbReference type="Proteomes" id="UP000250266">
    <property type="component" value="Unassembled WGS sequence"/>
</dbReference>
<evidence type="ECO:0000313" key="1">
    <source>
        <dbReference type="EMBL" id="OCK78920.1"/>
    </source>
</evidence>
<evidence type="ECO:0000313" key="2">
    <source>
        <dbReference type="Proteomes" id="UP000250266"/>
    </source>
</evidence>
<name>A0A8E2JDS7_9PEZI</name>
<gene>
    <name evidence="1" type="ORF">K432DRAFT_80685</name>
</gene>
<reference evidence="1 2" key="1">
    <citation type="journal article" date="2016" name="Nat. Commun.">
        <title>Ectomycorrhizal ecology is imprinted in the genome of the dominant symbiotic fungus Cenococcum geophilum.</title>
        <authorList>
            <consortium name="DOE Joint Genome Institute"/>
            <person name="Peter M."/>
            <person name="Kohler A."/>
            <person name="Ohm R.A."/>
            <person name="Kuo A."/>
            <person name="Krutzmann J."/>
            <person name="Morin E."/>
            <person name="Arend M."/>
            <person name="Barry K.W."/>
            <person name="Binder M."/>
            <person name="Choi C."/>
            <person name="Clum A."/>
            <person name="Copeland A."/>
            <person name="Grisel N."/>
            <person name="Haridas S."/>
            <person name="Kipfer T."/>
            <person name="LaButti K."/>
            <person name="Lindquist E."/>
            <person name="Lipzen A."/>
            <person name="Maire R."/>
            <person name="Meier B."/>
            <person name="Mihaltcheva S."/>
            <person name="Molinier V."/>
            <person name="Murat C."/>
            <person name="Poggeler S."/>
            <person name="Quandt C.A."/>
            <person name="Sperisen C."/>
            <person name="Tritt A."/>
            <person name="Tisserant E."/>
            <person name="Crous P.W."/>
            <person name="Henrissat B."/>
            <person name="Nehls U."/>
            <person name="Egli S."/>
            <person name="Spatafora J.W."/>
            <person name="Grigoriev I.V."/>
            <person name="Martin F.M."/>
        </authorList>
    </citation>
    <scope>NUCLEOTIDE SEQUENCE [LARGE SCALE GENOMIC DNA]</scope>
    <source>
        <strain evidence="1 2">CBS 459.81</strain>
    </source>
</reference>
<organism evidence="1 2">
    <name type="scientific">Lepidopterella palustris CBS 459.81</name>
    <dbReference type="NCBI Taxonomy" id="1314670"/>
    <lineage>
        <taxon>Eukaryota</taxon>
        <taxon>Fungi</taxon>
        <taxon>Dikarya</taxon>
        <taxon>Ascomycota</taxon>
        <taxon>Pezizomycotina</taxon>
        <taxon>Dothideomycetes</taxon>
        <taxon>Pleosporomycetidae</taxon>
        <taxon>Mytilinidiales</taxon>
        <taxon>Argynnaceae</taxon>
        <taxon>Lepidopterella</taxon>
    </lineage>
</organism>
<keyword evidence="2" id="KW-1185">Reference proteome</keyword>